<reference evidence="1" key="1">
    <citation type="submission" date="2018-06" db="EMBL/GenBank/DDBJ databases">
        <authorList>
            <person name="Zhirakovskaya E."/>
        </authorList>
    </citation>
    <scope>NUCLEOTIDE SEQUENCE</scope>
</reference>
<accession>A0A3B0U8C0</accession>
<dbReference type="Gene3D" id="3.40.50.1010">
    <property type="entry name" value="5'-nuclease"/>
    <property type="match status" value="1"/>
</dbReference>
<organism evidence="1">
    <name type="scientific">hydrothermal vent metagenome</name>
    <dbReference type="NCBI Taxonomy" id="652676"/>
    <lineage>
        <taxon>unclassified sequences</taxon>
        <taxon>metagenomes</taxon>
        <taxon>ecological metagenomes</taxon>
    </lineage>
</organism>
<dbReference type="InterPro" id="IPR029060">
    <property type="entry name" value="PIN-like_dom_sf"/>
</dbReference>
<dbReference type="SUPFAM" id="SSF88723">
    <property type="entry name" value="PIN domain-like"/>
    <property type="match status" value="1"/>
</dbReference>
<evidence type="ECO:0000313" key="1">
    <source>
        <dbReference type="EMBL" id="VAW27281.1"/>
    </source>
</evidence>
<sequence>MINTLIDAGPLIALFDRSDKYHLKAVRYIKELEGQLLTTWPVITEVCHLLDFNTTAQINFLTWVE</sequence>
<name>A0A3B0U8C0_9ZZZZ</name>
<dbReference type="AlphaFoldDB" id="A0A3B0U8C0"/>
<gene>
    <name evidence="1" type="ORF">MNBD_BACTEROID06-1035</name>
</gene>
<dbReference type="EMBL" id="UOES01000205">
    <property type="protein sequence ID" value="VAW27281.1"/>
    <property type="molecule type" value="Genomic_DNA"/>
</dbReference>
<feature type="non-terminal residue" evidence="1">
    <location>
        <position position="65"/>
    </location>
</feature>
<proteinExistence type="predicted"/>
<protein>
    <submittedName>
        <fullName evidence="1">PIN domain protein</fullName>
    </submittedName>
</protein>